<accession>A0A2H4VRZ2</accession>
<dbReference type="PANTHER" id="PTHR12133:SF1">
    <property type="entry name" value="TRNA (ADENINE(58)-N(1))-METHYLTRANSFERASE, MITOCHONDRIAL"/>
    <property type="match status" value="1"/>
</dbReference>
<evidence type="ECO:0000256" key="4">
    <source>
        <dbReference type="ARBA" id="ARBA00022694"/>
    </source>
</evidence>
<dbReference type="Pfam" id="PF08704">
    <property type="entry name" value="GCD14"/>
    <property type="match status" value="1"/>
</dbReference>
<dbReference type="Proteomes" id="UP000232806">
    <property type="component" value="Chromosome"/>
</dbReference>
<keyword evidence="2 8" id="KW-0808">Transferase</keyword>
<evidence type="ECO:0000256" key="3">
    <source>
        <dbReference type="ARBA" id="ARBA00022691"/>
    </source>
</evidence>
<dbReference type="GO" id="GO:0031515">
    <property type="term" value="C:tRNA (m1A) methyltransferase complex"/>
    <property type="evidence" value="ECO:0007669"/>
    <property type="project" value="InterPro"/>
</dbReference>
<reference evidence="10 11" key="1">
    <citation type="submission" date="2016-10" db="EMBL/GenBank/DDBJ databases">
        <title>Comparative genomics between deep and shallow subseafloor isolates.</title>
        <authorList>
            <person name="Ishii S."/>
            <person name="Miller J.R."/>
            <person name="Sutton G."/>
            <person name="Suzuki S."/>
            <person name="Methe B."/>
            <person name="Inagaki F."/>
            <person name="Imachi H."/>
        </authorList>
    </citation>
    <scope>NUCLEOTIDE SEQUENCE [LARGE SCALE GENOMIC DNA]</scope>
    <source>
        <strain evidence="8 10">A8p</strain>
        <strain evidence="7 11">MO-MB1</strain>
    </source>
</reference>
<organism evidence="8 10">
    <name type="scientific">Methanobacterium subterraneum</name>
    <dbReference type="NCBI Taxonomy" id="59277"/>
    <lineage>
        <taxon>Archaea</taxon>
        <taxon>Methanobacteriati</taxon>
        <taxon>Methanobacteriota</taxon>
        <taxon>Methanomada group</taxon>
        <taxon>Methanobacteria</taxon>
        <taxon>Methanobacteriales</taxon>
        <taxon>Methanobacteriaceae</taxon>
        <taxon>Methanobacterium</taxon>
    </lineage>
</organism>
<dbReference type="RefSeq" id="WP_100905240.1">
    <property type="nucleotide sequence ID" value="NZ_CP017766.1"/>
</dbReference>
<accession>A0A2H4VB23</accession>
<proteinExistence type="predicted"/>
<evidence type="ECO:0000313" key="7">
    <source>
        <dbReference type="EMBL" id="AUB55260.1"/>
    </source>
</evidence>
<feature type="binding site" evidence="5">
    <location>
        <position position="117"/>
    </location>
    <ligand>
        <name>S-adenosyl-L-methionine</name>
        <dbReference type="ChEBI" id="CHEBI:59789"/>
    </ligand>
</feature>
<feature type="binding site" evidence="5">
    <location>
        <position position="144"/>
    </location>
    <ligand>
        <name>S-adenosyl-L-methionine</name>
        <dbReference type="ChEBI" id="CHEBI:59789"/>
    </ligand>
</feature>
<evidence type="ECO:0000313" key="9">
    <source>
        <dbReference type="EMBL" id="NMO09960.1"/>
    </source>
</evidence>
<evidence type="ECO:0000256" key="1">
    <source>
        <dbReference type="ARBA" id="ARBA00022603"/>
    </source>
</evidence>
<dbReference type="EMBL" id="JABBYL010000032">
    <property type="protein sequence ID" value="NMO09960.1"/>
    <property type="molecule type" value="Genomic_DNA"/>
</dbReference>
<keyword evidence="1 8" id="KW-0489">Methyltransferase</keyword>
<dbReference type="PIRSF" id="PIRSF017269">
    <property type="entry name" value="GCD14"/>
    <property type="match status" value="1"/>
</dbReference>
<dbReference type="SUPFAM" id="SSF53335">
    <property type="entry name" value="S-adenosyl-L-methionine-dependent methyltransferases"/>
    <property type="match status" value="1"/>
</dbReference>
<dbReference type="InterPro" id="IPR029063">
    <property type="entry name" value="SAM-dependent_MTases_sf"/>
</dbReference>
<dbReference type="GO" id="GO:0160107">
    <property type="term" value="F:tRNA (adenine(58)-N1)-methyltransferase activity"/>
    <property type="evidence" value="ECO:0007669"/>
    <property type="project" value="InterPro"/>
</dbReference>
<dbReference type="GO" id="GO:0030488">
    <property type="term" value="P:tRNA methylation"/>
    <property type="evidence" value="ECO:0007669"/>
    <property type="project" value="InterPro"/>
</dbReference>
<evidence type="ECO:0000313" key="12">
    <source>
        <dbReference type="Proteomes" id="UP000591058"/>
    </source>
</evidence>
<sequence>MKILVNEKGKKFLIGTDDLHTDHGYIKKEEIGSSNPGDVLKTHLGREFRVLKANINDYIELMDRRCSIILPKDLGVMTAYTGLGYGQRVVEAGTGAGAATIFMANVVGETGHVYSYELREDFSQIAEKNVKGFGLENVTLKCQDVVEGIDEEDVDLVFLDLPKPWEVVEHARDALKSGGYLAAYTPYIDQVKLLNRILKKRSFSNLKSLECLVREIEVKDKGVRPKTRMTGHTGYLTFGRKI</sequence>
<name>A0A2H4VRZ2_9EURY</name>
<dbReference type="PROSITE" id="PS51620">
    <property type="entry name" value="SAM_TRM61"/>
    <property type="match status" value="1"/>
</dbReference>
<dbReference type="Proteomes" id="UP000232631">
    <property type="component" value="Chromosome"/>
</dbReference>
<dbReference type="PANTHER" id="PTHR12133">
    <property type="entry name" value="TRNA (ADENINE(58)-N(1))-METHYLTRANSFERASE"/>
    <property type="match status" value="1"/>
</dbReference>
<evidence type="ECO:0000256" key="2">
    <source>
        <dbReference type="ARBA" id="ARBA00022679"/>
    </source>
</evidence>
<evidence type="ECO:0000313" key="8">
    <source>
        <dbReference type="EMBL" id="AUB60873.1"/>
    </source>
</evidence>
<dbReference type="Gene3D" id="3.10.330.20">
    <property type="match status" value="1"/>
</dbReference>
<dbReference type="EMBL" id="CP017768">
    <property type="protein sequence ID" value="AUB60873.1"/>
    <property type="molecule type" value="Genomic_DNA"/>
</dbReference>
<dbReference type="KEGG" id="msub:BK009_09435"/>
<dbReference type="CDD" id="cd02440">
    <property type="entry name" value="AdoMet_MTases"/>
    <property type="match status" value="1"/>
</dbReference>
<evidence type="ECO:0000313" key="11">
    <source>
        <dbReference type="Proteomes" id="UP000232806"/>
    </source>
</evidence>
<evidence type="ECO:0000259" key="6">
    <source>
        <dbReference type="Pfam" id="PF08704"/>
    </source>
</evidence>
<feature type="binding site" evidence="5">
    <location>
        <position position="160"/>
    </location>
    <ligand>
        <name>S-adenosyl-L-methionine</name>
        <dbReference type="ChEBI" id="CHEBI:59789"/>
    </ligand>
</feature>
<reference evidence="9 12" key="2">
    <citation type="submission" date="2020-04" db="EMBL/GenBank/DDBJ databases">
        <title>Draft genome of Methanobacterium subterraneum isolated from animal feces.</title>
        <authorList>
            <person name="Ouboter H.T."/>
            <person name="Berger S."/>
            <person name="Gungor E."/>
            <person name="Jetten M.S.M."/>
            <person name="Welte C.U."/>
        </authorList>
    </citation>
    <scope>NUCLEOTIDE SEQUENCE [LARGE SCALE GENOMIC DNA]</scope>
    <source>
        <strain evidence="9">HO_2020</strain>
    </source>
</reference>
<dbReference type="InterPro" id="IPR014816">
    <property type="entry name" value="tRNA_MeTrfase_Gcd14"/>
</dbReference>
<keyword evidence="3 5" id="KW-0949">S-adenosyl-L-methionine</keyword>
<keyword evidence="4" id="KW-0819">tRNA processing</keyword>
<feature type="domain" description="tRNA (adenine(58)-N(1))-methyltransferase catalytic subunit TRM61 C-terminal" evidence="6">
    <location>
        <begin position="62"/>
        <end position="221"/>
    </location>
</feature>
<dbReference type="OrthoDB" id="30774at2157"/>
<evidence type="ECO:0000256" key="5">
    <source>
        <dbReference type="PIRSR" id="PIRSR017269-1"/>
    </source>
</evidence>
<dbReference type="GeneID" id="35123397"/>
<gene>
    <name evidence="7" type="ORF">BK007_04005</name>
    <name evidence="8" type="ORF">BK009_09435</name>
    <name evidence="9" type="ORF">HG719_09000</name>
</gene>
<evidence type="ECO:0000313" key="10">
    <source>
        <dbReference type="Proteomes" id="UP000232631"/>
    </source>
</evidence>
<keyword evidence="10" id="KW-1185">Reference proteome</keyword>
<dbReference type="Proteomes" id="UP000591058">
    <property type="component" value="Unassembled WGS sequence"/>
</dbReference>
<dbReference type="Gene3D" id="3.40.50.150">
    <property type="entry name" value="Vaccinia Virus protein VP39"/>
    <property type="match status" value="1"/>
</dbReference>
<protein>
    <submittedName>
        <fullName evidence="8">SAM-dependent methyltransferase</fullName>
    </submittedName>
    <submittedName>
        <fullName evidence="9">tRNA (Adenine-N1)-methyltransferase</fullName>
    </submittedName>
</protein>
<dbReference type="InterPro" id="IPR049470">
    <property type="entry name" value="TRM61_C"/>
</dbReference>
<dbReference type="EMBL" id="CP017766">
    <property type="protein sequence ID" value="AUB55260.1"/>
    <property type="molecule type" value="Genomic_DNA"/>
</dbReference>
<dbReference type="AlphaFoldDB" id="A0A2H4VRZ2"/>